<dbReference type="EC" id="2.7.7.62" evidence="14"/>
<comment type="pathway">
    <text evidence="5 14">Cofactor biosynthesis; adenosylcobalamin biosynthesis; adenosylcobalamin from cob(II)yrinate a,c-diamide: step 6/7.</text>
</comment>
<dbReference type="PANTHER" id="PTHR34848:SF1">
    <property type="entry name" value="BIFUNCTIONAL ADENOSYLCOBALAMIN BIOSYNTHESIS PROTEIN COBU"/>
    <property type="match status" value="1"/>
</dbReference>
<name>A0A438ADG6_9RHOB</name>
<dbReference type="AlphaFoldDB" id="A0A438ADG6"/>
<evidence type="ECO:0000256" key="1">
    <source>
        <dbReference type="ARBA" id="ARBA00000312"/>
    </source>
</evidence>
<dbReference type="GO" id="GO:0005525">
    <property type="term" value="F:GTP binding"/>
    <property type="evidence" value="ECO:0007669"/>
    <property type="project" value="UniProtKB-UniRule"/>
</dbReference>
<keyword evidence="17" id="KW-0548">Nucleotidyltransferase</keyword>
<gene>
    <name evidence="17" type="ORF">EKE94_16695</name>
</gene>
<keyword evidence="18" id="KW-1185">Reference proteome</keyword>
<dbReference type="UniPathway" id="UPA00148">
    <property type="reaction ID" value="UER00236"/>
</dbReference>
<evidence type="ECO:0000256" key="14">
    <source>
        <dbReference type="PIRNR" id="PIRNR006135"/>
    </source>
</evidence>
<dbReference type="Gene3D" id="3.40.50.300">
    <property type="entry name" value="P-loop containing nucleotide triphosphate hydrolases"/>
    <property type="match status" value="1"/>
</dbReference>
<feature type="active site" description="GMP-histidine intermediate" evidence="15">
    <location>
        <position position="51"/>
    </location>
</feature>
<feature type="binding site" evidence="16">
    <location>
        <begin position="52"/>
        <end position="55"/>
    </location>
    <ligand>
        <name>GTP</name>
        <dbReference type="ChEBI" id="CHEBI:37565"/>
    </ligand>
</feature>
<comment type="catalytic activity">
    <reaction evidence="1 14">
        <text>adenosylcob(III)inamide + ATP = adenosylcob(III)inamide phosphate + ADP + H(+)</text>
        <dbReference type="Rhea" id="RHEA:15769"/>
        <dbReference type="ChEBI" id="CHEBI:2480"/>
        <dbReference type="ChEBI" id="CHEBI:15378"/>
        <dbReference type="ChEBI" id="CHEBI:30616"/>
        <dbReference type="ChEBI" id="CHEBI:58502"/>
        <dbReference type="ChEBI" id="CHEBI:456216"/>
        <dbReference type="EC" id="2.7.1.156"/>
    </reaction>
</comment>
<dbReference type="PIRSF" id="PIRSF006135">
    <property type="entry name" value="CobU"/>
    <property type="match status" value="1"/>
</dbReference>
<evidence type="ECO:0000256" key="9">
    <source>
        <dbReference type="ARBA" id="ARBA00022679"/>
    </source>
</evidence>
<keyword evidence="13 14" id="KW-0342">GTP-binding</keyword>
<dbReference type="GO" id="GO:0005524">
    <property type="term" value="F:ATP binding"/>
    <property type="evidence" value="ECO:0007669"/>
    <property type="project" value="UniProtKB-UniRule"/>
</dbReference>
<proteinExistence type="inferred from homology"/>
<dbReference type="EC" id="2.7.1.156" evidence="14"/>
<evidence type="ECO:0000313" key="17">
    <source>
        <dbReference type="EMBL" id="RVV96734.1"/>
    </source>
</evidence>
<keyword evidence="12 14" id="KW-0067">ATP-binding</keyword>
<keyword evidence="9 14" id="KW-0808">Transferase</keyword>
<evidence type="ECO:0000256" key="12">
    <source>
        <dbReference type="ARBA" id="ARBA00022840"/>
    </source>
</evidence>
<dbReference type="RefSeq" id="WP_127907779.1">
    <property type="nucleotide sequence ID" value="NZ_RQXX01000008.1"/>
</dbReference>
<dbReference type="GO" id="GO:0009236">
    <property type="term" value="P:cobalamin biosynthetic process"/>
    <property type="evidence" value="ECO:0007669"/>
    <property type="project" value="UniProtKB-UniRule"/>
</dbReference>
<comment type="catalytic activity">
    <reaction evidence="3">
        <text>adenosylcob(III)inamide + GTP = adenosylcob(III)inamide phosphate + GDP + H(+)</text>
        <dbReference type="Rhea" id="RHEA:15765"/>
        <dbReference type="ChEBI" id="CHEBI:2480"/>
        <dbReference type="ChEBI" id="CHEBI:15378"/>
        <dbReference type="ChEBI" id="CHEBI:37565"/>
        <dbReference type="ChEBI" id="CHEBI:58189"/>
        <dbReference type="ChEBI" id="CHEBI:58502"/>
        <dbReference type="EC" id="2.7.1.156"/>
    </reaction>
</comment>
<evidence type="ECO:0000256" key="2">
    <source>
        <dbReference type="ARBA" id="ARBA00000711"/>
    </source>
</evidence>
<dbReference type="EMBL" id="RQXX01000008">
    <property type="protein sequence ID" value="RVV96734.1"/>
    <property type="molecule type" value="Genomic_DNA"/>
</dbReference>
<evidence type="ECO:0000256" key="3">
    <source>
        <dbReference type="ARBA" id="ARBA00001522"/>
    </source>
</evidence>
<evidence type="ECO:0000256" key="11">
    <source>
        <dbReference type="ARBA" id="ARBA00022777"/>
    </source>
</evidence>
<keyword evidence="8 14" id="KW-0169">Cobalamin biosynthesis</keyword>
<dbReference type="GO" id="GO:0008820">
    <property type="term" value="F:cobinamide phosphate guanylyltransferase activity"/>
    <property type="evidence" value="ECO:0007669"/>
    <property type="project" value="UniProtKB-UniRule"/>
</dbReference>
<dbReference type="SUPFAM" id="SSF52540">
    <property type="entry name" value="P-loop containing nucleoside triphosphate hydrolases"/>
    <property type="match status" value="1"/>
</dbReference>
<dbReference type="Pfam" id="PF02283">
    <property type="entry name" value="CobU"/>
    <property type="match status" value="1"/>
</dbReference>
<evidence type="ECO:0000256" key="4">
    <source>
        <dbReference type="ARBA" id="ARBA00003889"/>
    </source>
</evidence>
<evidence type="ECO:0000256" key="8">
    <source>
        <dbReference type="ARBA" id="ARBA00022573"/>
    </source>
</evidence>
<evidence type="ECO:0000256" key="10">
    <source>
        <dbReference type="ARBA" id="ARBA00022741"/>
    </source>
</evidence>
<reference evidence="17 18" key="1">
    <citation type="submission" date="2018-11" db="EMBL/GenBank/DDBJ databases">
        <title>Mesobaculum littorinae gen. nov., sp. nov., isolated from Littorina scabra that represents a novel genus of the order Rhodobacteraceae.</title>
        <authorList>
            <person name="Li F."/>
        </authorList>
    </citation>
    <scope>NUCLEOTIDE SEQUENCE [LARGE SCALE GENOMIC DNA]</scope>
    <source>
        <strain evidence="17 18">M0103</strain>
    </source>
</reference>
<evidence type="ECO:0000256" key="16">
    <source>
        <dbReference type="PIRSR" id="PIRSR006135-2"/>
    </source>
</evidence>
<feature type="binding site" evidence="16">
    <location>
        <position position="63"/>
    </location>
    <ligand>
        <name>GTP</name>
        <dbReference type="ChEBI" id="CHEBI:37565"/>
    </ligand>
</feature>
<dbReference type="Proteomes" id="UP000285908">
    <property type="component" value="Unassembled WGS sequence"/>
</dbReference>
<evidence type="ECO:0000313" key="18">
    <source>
        <dbReference type="Proteomes" id="UP000285908"/>
    </source>
</evidence>
<feature type="binding site" evidence="16">
    <location>
        <position position="84"/>
    </location>
    <ligand>
        <name>GTP</name>
        <dbReference type="ChEBI" id="CHEBI:37565"/>
    </ligand>
</feature>
<sequence length="177" mass="18570">MLPSLSFALGGAGSGKSAYAEALAEAAAPNRLYIASAEAGDREMQAKIAAHRARRGAGWRTVETPRDPGPALRGMAGDEVALFDCLTMWLANHLFAESDLDLAEAELFSALAAAPGRVIVVSNEVGFSIVPDNALARRFQREQARLNREIAARAGLVAGVMAGLPFALKGTLPELPS</sequence>
<dbReference type="CDD" id="cd00544">
    <property type="entry name" value="CobU"/>
    <property type="match status" value="1"/>
</dbReference>
<keyword evidence="11 14" id="KW-0418">Kinase</keyword>
<dbReference type="OrthoDB" id="9788370at2"/>
<comment type="caution">
    <text evidence="17">The sequence shown here is derived from an EMBL/GenBank/DDBJ whole genome shotgun (WGS) entry which is preliminary data.</text>
</comment>
<accession>A0A438ADG6</accession>
<organism evidence="17 18">
    <name type="scientific">Mesobaculum littorinae</name>
    <dbReference type="NCBI Taxonomy" id="2486419"/>
    <lineage>
        <taxon>Bacteria</taxon>
        <taxon>Pseudomonadati</taxon>
        <taxon>Pseudomonadota</taxon>
        <taxon>Alphaproteobacteria</taxon>
        <taxon>Rhodobacterales</taxon>
        <taxon>Roseobacteraceae</taxon>
        <taxon>Mesobaculum</taxon>
    </lineage>
</organism>
<evidence type="ECO:0000256" key="7">
    <source>
        <dbReference type="ARBA" id="ARBA00007490"/>
    </source>
</evidence>
<comment type="function">
    <text evidence="4 14">Catalyzes ATP-dependent phosphorylation of adenosylcobinamide and addition of GMP to adenosylcobinamide phosphate.</text>
</comment>
<comment type="similarity">
    <text evidence="7 14">Belongs to the CobU/CobP family.</text>
</comment>
<evidence type="ECO:0000256" key="15">
    <source>
        <dbReference type="PIRSR" id="PIRSR006135-1"/>
    </source>
</evidence>
<keyword evidence="10 14" id="KW-0547">Nucleotide-binding</keyword>
<evidence type="ECO:0000256" key="6">
    <source>
        <dbReference type="ARBA" id="ARBA00005159"/>
    </source>
</evidence>
<dbReference type="InterPro" id="IPR003203">
    <property type="entry name" value="CobU/CobP"/>
</dbReference>
<protein>
    <recommendedName>
        <fullName evidence="14">Bifunctional adenosylcobalamin biosynthesis protein</fullName>
        <ecNumber evidence="14">2.7.1.156</ecNumber>
        <ecNumber evidence="14">2.7.7.62</ecNumber>
    </recommendedName>
</protein>
<dbReference type="PANTHER" id="PTHR34848">
    <property type="match status" value="1"/>
</dbReference>
<evidence type="ECO:0000256" key="5">
    <source>
        <dbReference type="ARBA" id="ARBA00004692"/>
    </source>
</evidence>
<feature type="binding site" evidence="16">
    <location>
        <begin position="10"/>
        <end position="17"/>
    </location>
    <ligand>
        <name>GTP</name>
        <dbReference type="ChEBI" id="CHEBI:37565"/>
    </ligand>
</feature>
<comment type="catalytic activity">
    <reaction evidence="2 14">
        <text>adenosylcob(III)inamide phosphate + GTP + H(+) = adenosylcob(III)inamide-GDP + diphosphate</text>
        <dbReference type="Rhea" id="RHEA:22712"/>
        <dbReference type="ChEBI" id="CHEBI:15378"/>
        <dbReference type="ChEBI" id="CHEBI:33019"/>
        <dbReference type="ChEBI" id="CHEBI:37565"/>
        <dbReference type="ChEBI" id="CHEBI:58502"/>
        <dbReference type="ChEBI" id="CHEBI:60487"/>
        <dbReference type="EC" id="2.7.7.62"/>
    </reaction>
</comment>
<dbReference type="InterPro" id="IPR027417">
    <property type="entry name" value="P-loop_NTPase"/>
</dbReference>
<evidence type="ECO:0000256" key="13">
    <source>
        <dbReference type="ARBA" id="ARBA00023134"/>
    </source>
</evidence>
<comment type="pathway">
    <text evidence="6 14">Cofactor biosynthesis; adenosylcobalamin biosynthesis; adenosylcobalamin from cob(II)yrinate a,c-diamide: step 5/7.</text>
</comment>
<feature type="binding site" evidence="16">
    <location>
        <begin position="35"/>
        <end position="37"/>
    </location>
    <ligand>
        <name>GTP</name>
        <dbReference type="ChEBI" id="CHEBI:37565"/>
    </ligand>
</feature>
<dbReference type="GO" id="GO:0043752">
    <property type="term" value="F:adenosylcobinamide kinase activity"/>
    <property type="evidence" value="ECO:0007669"/>
    <property type="project" value="UniProtKB-EC"/>
</dbReference>